<comment type="caution">
    <text evidence="1">The sequence shown here is derived from an EMBL/GenBank/DDBJ whole genome shotgun (WGS) entry which is preliminary data.</text>
</comment>
<name>A0ACC0TXI6_9AGAM</name>
<evidence type="ECO:0000313" key="2">
    <source>
        <dbReference type="Proteomes" id="UP001207468"/>
    </source>
</evidence>
<reference evidence="1" key="1">
    <citation type="submission" date="2021-03" db="EMBL/GenBank/DDBJ databases">
        <title>Evolutionary priming and transition to the ectomycorrhizal habit in an iconic lineage of mushroom-forming fungi: is preadaptation a requirement?</title>
        <authorList>
            <consortium name="DOE Joint Genome Institute"/>
            <person name="Looney B.P."/>
            <person name="Miyauchi S."/>
            <person name="Morin E."/>
            <person name="Drula E."/>
            <person name="Courty P.E."/>
            <person name="Chicoki N."/>
            <person name="Fauchery L."/>
            <person name="Kohler A."/>
            <person name="Kuo A."/>
            <person name="LaButti K."/>
            <person name="Pangilinan J."/>
            <person name="Lipzen A."/>
            <person name="Riley R."/>
            <person name="Andreopoulos W."/>
            <person name="He G."/>
            <person name="Johnson J."/>
            <person name="Barry K.W."/>
            <person name="Grigoriev I.V."/>
            <person name="Nagy L."/>
            <person name="Hibbett D."/>
            <person name="Henrissat B."/>
            <person name="Matheny P.B."/>
            <person name="Labbe J."/>
            <person name="Martin A.F."/>
        </authorList>
    </citation>
    <scope>NUCLEOTIDE SEQUENCE</scope>
    <source>
        <strain evidence="1">BPL698</strain>
    </source>
</reference>
<evidence type="ECO:0000313" key="1">
    <source>
        <dbReference type="EMBL" id="KAI9450955.1"/>
    </source>
</evidence>
<gene>
    <name evidence="1" type="ORF">F5148DRAFT_1019441</name>
</gene>
<dbReference type="EMBL" id="JAGFNK010000401">
    <property type="protein sequence ID" value="KAI9450955.1"/>
    <property type="molecule type" value="Genomic_DNA"/>
</dbReference>
<protein>
    <submittedName>
        <fullName evidence="1">Uncharacterized protein</fullName>
    </submittedName>
</protein>
<keyword evidence="2" id="KW-1185">Reference proteome</keyword>
<dbReference type="Proteomes" id="UP001207468">
    <property type="component" value="Unassembled WGS sequence"/>
</dbReference>
<organism evidence="1 2">
    <name type="scientific">Russula earlei</name>
    <dbReference type="NCBI Taxonomy" id="71964"/>
    <lineage>
        <taxon>Eukaryota</taxon>
        <taxon>Fungi</taxon>
        <taxon>Dikarya</taxon>
        <taxon>Basidiomycota</taxon>
        <taxon>Agaricomycotina</taxon>
        <taxon>Agaricomycetes</taxon>
        <taxon>Russulales</taxon>
        <taxon>Russulaceae</taxon>
        <taxon>Russula</taxon>
    </lineage>
</organism>
<proteinExistence type="predicted"/>
<accession>A0ACC0TXI6</accession>
<sequence length="383" mass="42281">MSTYYHPPSPSQSQSEHSPEPECEGSNIGITSIPPTLPEPLTKHADLWFFDGSVILQAETVLFRVHKSQLSRRSIVFSDMFTLPQPPVMTTHATLADETYEGCPVVKLHDSAEDVTNLLLALYDGPKFGNNDPQDFAIVSGILRLSTKYAIDSLRSKAITHLNMAWPTTLKDWDSREDKAHAYELTSSTGHASLYPSPIDVINLARLTNAPSLLPAAFYDISRYTFAQIFEPIDDEPSHFRGIFGGGMLCADDMRRLALGKEASAHAVSAVIHGMGRGPLAHSRKGAFSVHSHSPAHSPVSVCATPGACRRDFAELVALATQHYVCDRERGYADPLYVAEELGALKSADVSECRACARALEVWAAKERERMWKMIPLWFRLES</sequence>